<name>A0AA95I8Q4_9BACL</name>
<protein>
    <submittedName>
        <fullName evidence="1">Uncharacterized protein</fullName>
    </submittedName>
</protein>
<evidence type="ECO:0000313" key="2">
    <source>
        <dbReference type="Proteomes" id="UP001177943"/>
    </source>
</evidence>
<dbReference type="AlphaFoldDB" id="A0AA95I8Q4"/>
<dbReference type="EMBL" id="CP126084">
    <property type="protein sequence ID" value="WHX50017.1"/>
    <property type="molecule type" value="Genomic_DNA"/>
</dbReference>
<accession>A0AA95I8Q4</accession>
<sequence>MVNIKSRAARAAREQALTEFAIRLIEDVPLTRLPCLQNGVTRSVDQSSDPLCVLSEGLFCFSLLRIKFKGGTGCRSPPPCFGLLGNQSKGEG</sequence>
<evidence type="ECO:0000313" key="1">
    <source>
        <dbReference type="EMBL" id="WHX50017.1"/>
    </source>
</evidence>
<reference evidence="1" key="1">
    <citation type="submission" date="2023-05" db="EMBL/GenBank/DDBJ databases">
        <title>Comparative genomics of Bacillaceae isolates and their secondary metabolite potential.</title>
        <authorList>
            <person name="Song L."/>
            <person name="Nielsen L.J."/>
            <person name="Mohite O."/>
            <person name="Xu X."/>
            <person name="Weber T."/>
            <person name="Kovacs A.T."/>
        </authorList>
    </citation>
    <scope>NUCLEOTIDE SEQUENCE</scope>
    <source>
        <strain evidence="1">B2_4</strain>
    </source>
</reference>
<dbReference type="KEGG" id="pwn:QNH46_04925"/>
<gene>
    <name evidence="1" type="ORF">QNH46_04925</name>
</gene>
<dbReference type="RefSeq" id="WP_213594310.1">
    <property type="nucleotide sequence ID" value="NZ_BOSM01000010.1"/>
</dbReference>
<organism evidence="1 2">
    <name type="scientific">Paenibacillus woosongensis</name>
    <dbReference type="NCBI Taxonomy" id="307580"/>
    <lineage>
        <taxon>Bacteria</taxon>
        <taxon>Bacillati</taxon>
        <taxon>Bacillota</taxon>
        <taxon>Bacilli</taxon>
        <taxon>Bacillales</taxon>
        <taxon>Paenibacillaceae</taxon>
        <taxon>Paenibacillus</taxon>
    </lineage>
</organism>
<proteinExistence type="predicted"/>
<dbReference type="Proteomes" id="UP001177943">
    <property type="component" value="Chromosome"/>
</dbReference>